<comment type="caution">
    <text evidence="1">The sequence shown here is derived from an EMBL/GenBank/DDBJ whole genome shotgun (WGS) entry which is preliminary data.</text>
</comment>
<dbReference type="EMBL" id="LAZR01015831">
    <property type="protein sequence ID" value="KKM07161.1"/>
    <property type="molecule type" value="Genomic_DNA"/>
</dbReference>
<proteinExistence type="predicted"/>
<dbReference type="AlphaFoldDB" id="A0A0F9JN95"/>
<evidence type="ECO:0000313" key="1">
    <source>
        <dbReference type="EMBL" id="KKM07161.1"/>
    </source>
</evidence>
<organism evidence="1">
    <name type="scientific">marine sediment metagenome</name>
    <dbReference type="NCBI Taxonomy" id="412755"/>
    <lineage>
        <taxon>unclassified sequences</taxon>
        <taxon>metagenomes</taxon>
        <taxon>ecological metagenomes</taxon>
    </lineage>
</organism>
<dbReference type="Gene3D" id="3.30.300.280">
    <property type="entry name" value="S-adenosylmethionine synthetase, C-terminal domain"/>
    <property type="match status" value="2"/>
</dbReference>
<evidence type="ECO:0008006" key="2">
    <source>
        <dbReference type="Google" id="ProtNLM"/>
    </source>
</evidence>
<gene>
    <name evidence="1" type="ORF">LCGC14_1736720</name>
</gene>
<dbReference type="PANTHER" id="PTHR36697">
    <property type="entry name" value="S-ADENOSYLMETHIONINE SYNTHASE"/>
    <property type="match status" value="1"/>
</dbReference>
<dbReference type="PANTHER" id="PTHR36697:SF1">
    <property type="entry name" value="S-ADENOSYLMETHIONINE SYNTHASE"/>
    <property type="match status" value="1"/>
</dbReference>
<name>A0A0F9JN95_9ZZZZ</name>
<sequence length="414" mass="45534">MLKISKANFLPIEKSEFPELCERKGIGHPDSVCDAVADACSRALCLYYLDNFGRVYHHNVDKAALVGGTAKPEFNGGLIIQPQYFLIVGRAINQILTECGDGKSKLEYIPVATICIETQRKVLSDIFRNLDLNKDIQFDYAVRPGSIDLTGVFDESHHSEEIPLANDTSFGVGYAPYSDVERITLEAEKLINSSAFKDKCKGSGEDVKIMCQRFNNNVDITVAAAMVSKFINGVDEYISFTNQIKDAVLDLAAKVIPERDVTCQVNVGDNLEKGIIYLTITGTSAEAGDDGEVGRGNRSNGLITPCRSMSLEAVCGKNPINHVGKIYNILATNISRAIVEKGQGDIVEAHVKLLSQIGRPITDPWVNSIELIPAENVNFASIEKIAKEVSEEKLSKENLIYLRKRLIEGKEQVF</sequence>
<dbReference type="InterPro" id="IPR042544">
    <property type="entry name" value="AdoMet_synthase_3"/>
</dbReference>
<accession>A0A0F9JN95</accession>
<dbReference type="InterPro" id="IPR027790">
    <property type="entry name" value="AdoMet_synthase_2_family"/>
</dbReference>
<protein>
    <recommendedName>
        <fullName evidence="2">Methionine adenosyltransferase</fullName>
    </recommendedName>
</protein>
<dbReference type="Gene3D" id="3.30.300.10">
    <property type="match status" value="1"/>
</dbReference>
<dbReference type="Pfam" id="PF01941">
    <property type="entry name" value="AdoMet_Synthase"/>
    <property type="match status" value="1"/>
</dbReference>
<reference evidence="1" key="1">
    <citation type="journal article" date="2015" name="Nature">
        <title>Complex archaea that bridge the gap between prokaryotes and eukaryotes.</title>
        <authorList>
            <person name="Spang A."/>
            <person name="Saw J.H."/>
            <person name="Jorgensen S.L."/>
            <person name="Zaremba-Niedzwiedzka K."/>
            <person name="Martijn J."/>
            <person name="Lind A.E."/>
            <person name="van Eijk R."/>
            <person name="Schleper C."/>
            <person name="Guy L."/>
            <person name="Ettema T.J."/>
        </authorList>
    </citation>
    <scope>NUCLEOTIDE SEQUENCE</scope>
</reference>